<accession>A0ACB8Q7R7</accession>
<protein>
    <submittedName>
        <fullName evidence="1">Alpha-L-fucosidase</fullName>
    </submittedName>
</protein>
<evidence type="ECO:0000313" key="1">
    <source>
        <dbReference type="EMBL" id="KAI0027734.1"/>
    </source>
</evidence>
<sequence length="430" mass="48980">MATYQDLEWGDDKQPTELFNPTNLDTDQWADAAVEAQMKAAFLTTKHHDGFCLWPTKTGTPSVLHTPNQVDIVSAYTKSFRKRGLKIGLYYSILDKRNDIRHFNVTPEKIRLVKSHITELLTNYGEIFMIIFDGWAAPWSRIPYSEFPFEEIYLHVKSLQPDCLVTDLNASDFHPGGLFYGDIKAFEQNAGQAIPLDNTIPAFSCVTLTDGWFWKQSDIRAELKSTYRVVHDWLIPQNTAHCTLIVNAPPNREGRLAPNVVKRLHEIGRAWTHPGPAATLTKYMAPVTTKNLAQGVMIHCSGHADGSGPDQANDGNLWSTWYSPHKDKEGWLELVFPEQTTFNRVLSVEPIGRWADYPRTRIGGYKWQALVGEKWITLVDVPYESGSSHPCVLTHWVKRTISTRVRFWFEVVEDTAHVNLLGVYDEPERV</sequence>
<organism evidence="1 2">
    <name type="scientific">Vararia minispora EC-137</name>
    <dbReference type="NCBI Taxonomy" id="1314806"/>
    <lineage>
        <taxon>Eukaryota</taxon>
        <taxon>Fungi</taxon>
        <taxon>Dikarya</taxon>
        <taxon>Basidiomycota</taxon>
        <taxon>Agaricomycotina</taxon>
        <taxon>Agaricomycetes</taxon>
        <taxon>Russulales</taxon>
        <taxon>Lachnocladiaceae</taxon>
        <taxon>Vararia</taxon>
    </lineage>
</organism>
<evidence type="ECO:0000313" key="2">
    <source>
        <dbReference type="Proteomes" id="UP000814128"/>
    </source>
</evidence>
<dbReference type="Proteomes" id="UP000814128">
    <property type="component" value="Unassembled WGS sequence"/>
</dbReference>
<reference evidence="1" key="2">
    <citation type="journal article" date="2022" name="New Phytol.">
        <title>Evolutionary transition to the ectomycorrhizal habit in the genomes of a hyperdiverse lineage of mushroom-forming fungi.</title>
        <authorList>
            <person name="Looney B."/>
            <person name="Miyauchi S."/>
            <person name="Morin E."/>
            <person name="Drula E."/>
            <person name="Courty P.E."/>
            <person name="Kohler A."/>
            <person name="Kuo A."/>
            <person name="LaButti K."/>
            <person name="Pangilinan J."/>
            <person name="Lipzen A."/>
            <person name="Riley R."/>
            <person name="Andreopoulos W."/>
            <person name="He G."/>
            <person name="Johnson J."/>
            <person name="Nolan M."/>
            <person name="Tritt A."/>
            <person name="Barry K.W."/>
            <person name="Grigoriev I.V."/>
            <person name="Nagy L.G."/>
            <person name="Hibbett D."/>
            <person name="Henrissat B."/>
            <person name="Matheny P.B."/>
            <person name="Labbe J."/>
            <person name="Martin F.M."/>
        </authorList>
    </citation>
    <scope>NUCLEOTIDE SEQUENCE</scope>
    <source>
        <strain evidence="1">EC-137</strain>
    </source>
</reference>
<gene>
    <name evidence="1" type="ORF">K488DRAFT_60608</name>
</gene>
<reference evidence="1" key="1">
    <citation type="submission" date="2021-02" db="EMBL/GenBank/DDBJ databases">
        <authorList>
            <consortium name="DOE Joint Genome Institute"/>
            <person name="Ahrendt S."/>
            <person name="Looney B.P."/>
            <person name="Miyauchi S."/>
            <person name="Morin E."/>
            <person name="Drula E."/>
            <person name="Courty P.E."/>
            <person name="Chicoki N."/>
            <person name="Fauchery L."/>
            <person name="Kohler A."/>
            <person name="Kuo A."/>
            <person name="Labutti K."/>
            <person name="Pangilinan J."/>
            <person name="Lipzen A."/>
            <person name="Riley R."/>
            <person name="Andreopoulos W."/>
            <person name="He G."/>
            <person name="Johnson J."/>
            <person name="Barry K.W."/>
            <person name="Grigoriev I.V."/>
            <person name="Nagy L."/>
            <person name="Hibbett D."/>
            <person name="Henrissat B."/>
            <person name="Matheny P.B."/>
            <person name="Labbe J."/>
            <person name="Martin F."/>
        </authorList>
    </citation>
    <scope>NUCLEOTIDE SEQUENCE</scope>
    <source>
        <strain evidence="1">EC-137</strain>
    </source>
</reference>
<name>A0ACB8Q7R7_9AGAM</name>
<comment type="caution">
    <text evidence="1">The sequence shown here is derived from an EMBL/GenBank/DDBJ whole genome shotgun (WGS) entry which is preliminary data.</text>
</comment>
<dbReference type="EMBL" id="MU273848">
    <property type="protein sequence ID" value="KAI0027734.1"/>
    <property type="molecule type" value="Genomic_DNA"/>
</dbReference>
<proteinExistence type="predicted"/>
<keyword evidence="2" id="KW-1185">Reference proteome</keyword>